<dbReference type="InterPro" id="IPR011990">
    <property type="entry name" value="TPR-like_helical_dom_sf"/>
</dbReference>
<dbReference type="PANTHER" id="PTHR47643">
    <property type="entry name" value="TPR DOMAIN PROTEIN (AFU_ORTHOLOGUE AFUA_5G12710)"/>
    <property type="match status" value="1"/>
</dbReference>
<dbReference type="Proteomes" id="UP000799424">
    <property type="component" value="Unassembled WGS sequence"/>
</dbReference>
<dbReference type="InterPro" id="IPR001214">
    <property type="entry name" value="SET_dom"/>
</dbReference>
<dbReference type="AlphaFoldDB" id="A0A6A6ZTQ5"/>
<evidence type="ECO:0000313" key="3">
    <source>
        <dbReference type="EMBL" id="KAF2823717.1"/>
    </source>
</evidence>
<dbReference type="EMBL" id="MU006231">
    <property type="protein sequence ID" value="KAF2823717.1"/>
    <property type="molecule type" value="Genomic_DNA"/>
</dbReference>
<evidence type="ECO:0000256" key="1">
    <source>
        <dbReference type="SAM" id="MobiDB-lite"/>
    </source>
</evidence>
<reference evidence="3" key="1">
    <citation type="journal article" date="2020" name="Stud. Mycol.">
        <title>101 Dothideomycetes genomes: a test case for predicting lifestyles and emergence of pathogens.</title>
        <authorList>
            <person name="Haridas S."/>
            <person name="Albert R."/>
            <person name="Binder M."/>
            <person name="Bloem J."/>
            <person name="Labutti K."/>
            <person name="Salamov A."/>
            <person name="Andreopoulos B."/>
            <person name="Baker S."/>
            <person name="Barry K."/>
            <person name="Bills G."/>
            <person name="Bluhm B."/>
            <person name="Cannon C."/>
            <person name="Castanera R."/>
            <person name="Culley D."/>
            <person name="Daum C."/>
            <person name="Ezra D."/>
            <person name="Gonzalez J."/>
            <person name="Henrissat B."/>
            <person name="Kuo A."/>
            <person name="Liang C."/>
            <person name="Lipzen A."/>
            <person name="Lutzoni F."/>
            <person name="Magnuson J."/>
            <person name="Mondo S."/>
            <person name="Nolan M."/>
            <person name="Ohm R."/>
            <person name="Pangilinan J."/>
            <person name="Park H.-J."/>
            <person name="Ramirez L."/>
            <person name="Alfaro M."/>
            <person name="Sun H."/>
            <person name="Tritt A."/>
            <person name="Yoshinaga Y."/>
            <person name="Zwiers L.-H."/>
            <person name="Turgeon B."/>
            <person name="Goodwin S."/>
            <person name="Spatafora J."/>
            <person name="Crous P."/>
            <person name="Grigoriev I."/>
        </authorList>
    </citation>
    <scope>NUCLEOTIDE SEQUENCE</scope>
    <source>
        <strain evidence="3">CBS 113818</strain>
    </source>
</reference>
<feature type="region of interest" description="Disordered" evidence="1">
    <location>
        <begin position="18"/>
        <end position="38"/>
    </location>
</feature>
<feature type="domain" description="SET" evidence="2">
    <location>
        <begin position="352"/>
        <end position="544"/>
    </location>
</feature>
<dbReference type="Gene3D" id="2.170.270.10">
    <property type="entry name" value="SET domain"/>
    <property type="match status" value="1"/>
</dbReference>
<dbReference type="SUPFAM" id="SSF48452">
    <property type="entry name" value="TPR-like"/>
    <property type="match status" value="1"/>
</dbReference>
<gene>
    <name evidence="3" type="ORF">CC86DRAFT_354942</name>
</gene>
<name>A0A6A6ZTQ5_9PLEO</name>
<proteinExistence type="predicted"/>
<dbReference type="CDD" id="cd20071">
    <property type="entry name" value="SET_SMYD"/>
    <property type="match status" value="1"/>
</dbReference>
<dbReference type="InterPro" id="IPR053209">
    <property type="entry name" value="Gramillin-biosynth_MTr"/>
</dbReference>
<dbReference type="PANTHER" id="PTHR47643:SF2">
    <property type="entry name" value="TPR DOMAIN PROTEIN (AFU_ORTHOLOGUE AFUA_5G12710)"/>
    <property type="match status" value="1"/>
</dbReference>
<dbReference type="InterPro" id="IPR046341">
    <property type="entry name" value="SET_dom_sf"/>
</dbReference>
<organism evidence="3 4">
    <name type="scientific">Ophiobolus disseminans</name>
    <dbReference type="NCBI Taxonomy" id="1469910"/>
    <lineage>
        <taxon>Eukaryota</taxon>
        <taxon>Fungi</taxon>
        <taxon>Dikarya</taxon>
        <taxon>Ascomycota</taxon>
        <taxon>Pezizomycotina</taxon>
        <taxon>Dothideomycetes</taxon>
        <taxon>Pleosporomycetidae</taxon>
        <taxon>Pleosporales</taxon>
        <taxon>Pleosporineae</taxon>
        <taxon>Phaeosphaeriaceae</taxon>
        <taxon>Ophiobolus</taxon>
    </lineage>
</organism>
<dbReference type="Pfam" id="PF00856">
    <property type="entry name" value="SET"/>
    <property type="match status" value="1"/>
</dbReference>
<keyword evidence="4" id="KW-1185">Reference proteome</keyword>
<dbReference type="PROSITE" id="PS50280">
    <property type="entry name" value="SET"/>
    <property type="match status" value="1"/>
</dbReference>
<dbReference type="SUPFAM" id="SSF82199">
    <property type="entry name" value="SET domain"/>
    <property type="match status" value="1"/>
</dbReference>
<sequence>MDVDKDMSRYWQALKSQKENLKKAKDREGERPRDRKPRGLAYLQFTMAMAASQAKTQSGKHLITSTFVPPAYFPCTTPLAQLTPTAIKHLRLETHHRGKYLFLSVITPPSRMNAVLALAEDDEDDVVLLQLYQQEAEDVRKATDVISVGTTLVVKEPYYKITAHGDYSLRLDHLSDLVHVDKNDSRIPKAWRPKKAGAEESVELFKSRGDAAVKDRKYWRAIQEYSCAISSGATPERSEVIKRNRSLAYLKTKQFDAALSDTGFPSFDSAPVEKALFRAAEALYDLERFSECGEVLDKLCAKFPNNQQALAILARARSRCSEQQNGAYDFKLLQREAEKIRPPQLDHATYVGPVETRQAAGKGRGMFVTSAVKAGDLLLCEKAFSHAYVSEDGAGNSKTTILMHVETEKGFMGGQADLITLIVQKLRRNPSLAPAFLALHHGAYEPAKESTVDGTPIIDTFLVERIMSLNVFGCPLSSFNTYNDFLKNQSKKETAYHSCGVWNQASYINHSCTRNAHRAFVGDMMIVRATQDLEPGTEITFWYHPPDGTDPEAMQKKLGNWGFACTCAICQDAKEAKATVADKRRKLLNTLLEAFKKSTSHNAKLSEAERLLKSLNDTYTRPAHEVPRILLWDPQLLMTRMYMAQNNMKRALDSVQKVFASLGFIINGLDATSTPFKVVKWGLVVDTLVEAFLHARTAFEAMMAWDDAKRAEAYARCVYKMVVGEDASFEAIYGRVEG</sequence>
<evidence type="ECO:0000259" key="2">
    <source>
        <dbReference type="PROSITE" id="PS50280"/>
    </source>
</evidence>
<accession>A0A6A6ZTQ5</accession>
<dbReference type="OrthoDB" id="438641at2759"/>
<dbReference type="Gene3D" id="1.25.40.10">
    <property type="entry name" value="Tetratricopeptide repeat domain"/>
    <property type="match status" value="1"/>
</dbReference>
<protein>
    <recommendedName>
        <fullName evidence="2">SET domain-containing protein</fullName>
    </recommendedName>
</protein>
<feature type="compositionally biased region" description="Basic and acidic residues" evidence="1">
    <location>
        <begin position="18"/>
        <end position="33"/>
    </location>
</feature>
<evidence type="ECO:0000313" key="4">
    <source>
        <dbReference type="Proteomes" id="UP000799424"/>
    </source>
</evidence>